<evidence type="ECO:0000313" key="1">
    <source>
        <dbReference type="EMBL" id="KAG5598889.1"/>
    </source>
</evidence>
<proteinExistence type="predicted"/>
<dbReference type="Proteomes" id="UP000824120">
    <property type="component" value="Chromosome 6"/>
</dbReference>
<comment type="caution">
    <text evidence="1">The sequence shown here is derived from an EMBL/GenBank/DDBJ whole genome shotgun (WGS) entry which is preliminary data.</text>
</comment>
<protein>
    <submittedName>
        <fullName evidence="1">Uncharacterized protein</fullName>
    </submittedName>
</protein>
<gene>
    <name evidence="1" type="ORF">H5410_030259</name>
</gene>
<dbReference type="EMBL" id="JACXVP010000006">
    <property type="protein sequence ID" value="KAG5598889.1"/>
    <property type="molecule type" value="Genomic_DNA"/>
</dbReference>
<organism evidence="1 2">
    <name type="scientific">Solanum commersonii</name>
    <name type="common">Commerson's wild potato</name>
    <name type="synonym">Commerson's nightshade</name>
    <dbReference type="NCBI Taxonomy" id="4109"/>
    <lineage>
        <taxon>Eukaryota</taxon>
        <taxon>Viridiplantae</taxon>
        <taxon>Streptophyta</taxon>
        <taxon>Embryophyta</taxon>
        <taxon>Tracheophyta</taxon>
        <taxon>Spermatophyta</taxon>
        <taxon>Magnoliopsida</taxon>
        <taxon>eudicotyledons</taxon>
        <taxon>Gunneridae</taxon>
        <taxon>Pentapetalae</taxon>
        <taxon>asterids</taxon>
        <taxon>lamiids</taxon>
        <taxon>Solanales</taxon>
        <taxon>Solanaceae</taxon>
        <taxon>Solanoideae</taxon>
        <taxon>Solaneae</taxon>
        <taxon>Solanum</taxon>
    </lineage>
</organism>
<dbReference type="AlphaFoldDB" id="A0A9J5YF53"/>
<reference evidence="1 2" key="1">
    <citation type="submission" date="2020-09" db="EMBL/GenBank/DDBJ databases">
        <title>De no assembly of potato wild relative species, Solanum commersonii.</title>
        <authorList>
            <person name="Cho K."/>
        </authorList>
    </citation>
    <scope>NUCLEOTIDE SEQUENCE [LARGE SCALE GENOMIC DNA]</scope>
    <source>
        <strain evidence="1">LZ3.2</strain>
        <tissue evidence="1">Leaf</tissue>
    </source>
</reference>
<sequence length="170" mass="19644">MALGRRFIADKYGMLSQWATKEVMITFRCSVWKTIRRLWTQVYINISFQVDSGVEVDFWSEHWVGKENLRSLFPKLYILSSQRNASCHGKMFPDLLKVFYVQSRSRARKVLEEEEPMKTGGGPSQLLSGGHCGRRKIPDVLKGKGPTARRIKSNALVYFIIGVNRKWWGT</sequence>
<keyword evidence="2" id="KW-1185">Reference proteome</keyword>
<name>A0A9J5YF53_SOLCO</name>
<evidence type="ECO:0000313" key="2">
    <source>
        <dbReference type="Proteomes" id="UP000824120"/>
    </source>
</evidence>
<dbReference type="OrthoDB" id="1938625at2759"/>
<accession>A0A9J5YF53</accession>